<feature type="domain" description="Ig-like" evidence="4">
    <location>
        <begin position="487"/>
        <end position="560"/>
    </location>
</feature>
<proteinExistence type="predicted"/>
<dbReference type="PANTHER" id="PTHR45080">
    <property type="entry name" value="CONTACTIN 5"/>
    <property type="match status" value="1"/>
</dbReference>
<evidence type="ECO:0000256" key="3">
    <source>
        <dbReference type="ARBA" id="ARBA00023319"/>
    </source>
</evidence>
<feature type="domain" description="Ig-like" evidence="4">
    <location>
        <begin position="191"/>
        <end position="282"/>
    </location>
</feature>
<reference evidence="5 6" key="1">
    <citation type="submission" date="2021-06" db="EMBL/GenBank/DDBJ databases">
        <title>Caerostris extrusa draft genome.</title>
        <authorList>
            <person name="Kono N."/>
            <person name="Arakawa K."/>
        </authorList>
    </citation>
    <scope>NUCLEOTIDE SEQUENCE [LARGE SCALE GENOMIC DNA]</scope>
</reference>
<feature type="domain" description="Ig-like" evidence="4">
    <location>
        <begin position="789"/>
        <end position="880"/>
    </location>
</feature>
<keyword evidence="1" id="KW-0732">Signal</keyword>
<feature type="domain" description="Ig-like" evidence="4">
    <location>
        <begin position="1"/>
        <end position="91"/>
    </location>
</feature>
<comment type="caution">
    <text evidence="5">The sequence shown here is derived from an EMBL/GenBank/DDBJ whole genome shotgun (WGS) entry which is preliminary data.</text>
</comment>
<evidence type="ECO:0000256" key="2">
    <source>
        <dbReference type="ARBA" id="ARBA00023157"/>
    </source>
</evidence>
<name>A0AAV4RVZ0_CAEEX</name>
<dbReference type="PANTHER" id="PTHR45080:SF8">
    <property type="entry name" value="IG-LIKE DOMAIN-CONTAINING PROTEIN"/>
    <property type="match status" value="1"/>
</dbReference>
<protein>
    <submittedName>
        <fullName evidence="5">Hemicentin-1</fullName>
    </submittedName>
</protein>
<dbReference type="SMART" id="SM00409">
    <property type="entry name" value="IG"/>
    <property type="match status" value="11"/>
</dbReference>
<evidence type="ECO:0000259" key="4">
    <source>
        <dbReference type="PROSITE" id="PS50835"/>
    </source>
</evidence>
<keyword evidence="2" id="KW-1015">Disulfide bond</keyword>
<sequence length="1110" mass="123347">MNSETEELRGRPTAYANKPVTLECPMSGNPLPQITWMKNGKEINLDEEPNIYIHGDGQILSLMRAKNEDTGKYICIAENDVGSEAYQFDLEILAAPTIDKKNIKSTYYVKEGNSIVIKCPVSGHPKPIITWLKDSDVIPLQSSSHITFSEGFQHLHLKHASLRDAGKYSCIAGNEVGTAEQDFKIDVQVPPKLENLLDVPENKSAILNKPAIISCPVSGIPPPLVKWYKDDKPLRAESDPNIMLSINSKHLKIFRTQISDAGTYTCKAANDVGKIEKDFKLNIQVPPSMLETNSVLDYYAEDEDEVKSELKAVENDTMQIECYVDGNPKPIILWIKDGYLLNTSSDSHYEIFHNSQVLQINQVLPSDAGHYTCVASNVAGTKEKSFMLDVHVPPKLKGSNFEEQEVLPNRPTAIECFVDSNPPPTITWYKNDKIINFADHALIKVIEDGKVLQFLKTTPEDGGDYTCIAENSVGKTEKSFKVDVFVPPIIENVSFKSDVLENEELTMECRASGNPSTICHLVERCDSILKVNEAKRFHSGQYKCIVSNAAGSVEKSFDVYVKVPPRVVNTSEPNKTVFVNQPISLHCFVEAEPEASITWVKDGHILNDMIDPFIHILDDGQKLQIFRTRDSDEGQYSCEVSNSVGNDSRSFILNILVPPNIYDESADYIGQMNQQMKLHCLTGGNPKPVITWMKNGQFIDSFLDPNIQLNENKSVLIIRWTRTEDAGKYTCIASNAAGQDEKNFNVHVHNGKILKIISAKEDDAGKYNCISSNDAGSDEAEFTLEVMIPPLMKASAVAFEQKSREGDNILLECPIEESNYATKISWKKNGKLFRPTFAPAHVEFSPDNKKIKVMKSQVADSGIYSCIASNSAGDTEHEIDLLVKAAAKIIYPSENRTSTYVKEHHTITLDCTVTGYPQPVIKWFKNGSLISLQQNTSFATYGKMKISKASANDSGLYTCVAENDGDVDTKFYNLTVYKISLDCLASGIPPPRVIWYKGSQMLIPGPRVSLINEGASLKISHTLPSDAGKYTCLAVNEAGDTEAEHFVKIHVSPKVEKVSLQGSSDPIVNQSVRIICNVQGLPFPQMMWYKNGILIDQNEKRFSYSGGEDI</sequence>
<evidence type="ECO:0000313" key="6">
    <source>
        <dbReference type="Proteomes" id="UP001054945"/>
    </source>
</evidence>
<feature type="domain" description="Ig-like" evidence="4">
    <location>
        <begin position="1053"/>
        <end position="1110"/>
    </location>
</feature>
<dbReference type="GO" id="GO:0005886">
    <property type="term" value="C:plasma membrane"/>
    <property type="evidence" value="ECO:0007669"/>
    <property type="project" value="TreeGrafter"/>
</dbReference>
<dbReference type="InterPro" id="IPR007110">
    <property type="entry name" value="Ig-like_dom"/>
</dbReference>
<keyword evidence="6" id="KW-1185">Reference proteome</keyword>
<dbReference type="Proteomes" id="UP001054945">
    <property type="component" value="Unassembled WGS sequence"/>
</dbReference>
<dbReference type="AlphaFoldDB" id="A0AAV4RVZ0"/>
<feature type="domain" description="Ig-like" evidence="4">
    <location>
        <begin position="979"/>
        <end position="1048"/>
    </location>
</feature>
<dbReference type="InterPro" id="IPR050958">
    <property type="entry name" value="Cell_Adh-Cytoskel_Orgn"/>
</dbReference>
<feature type="domain" description="Ig-like" evidence="4">
    <location>
        <begin position="892"/>
        <end position="975"/>
    </location>
</feature>
<dbReference type="FunFam" id="2.60.40.10:FF:000032">
    <property type="entry name" value="palladin isoform X1"/>
    <property type="match status" value="1"/>
</dbReference>
<organism evidence="5 6">
    <name type="scientific">Caerostris extrusa</name>
    <name type="common">Bark spider</name>
    <name type="synonym">Caerostris bankana</name>
    <dbReference type="NCBI Taxonomy" id="172846"/>
    <lineage>
        <taxon>Eukaryota</taxon>
        <taxon>Metazoa</taxon>
        <taxon>Ecdysozoa</taxon>
        <taxon>Arthropoda</taxon>
        <taxon>Chelicerata</taxon>
        <taxon>Arachnida</taxon>
        <taxon>Araneae</taxon>
        <taxon>Araneomorphae</taxon>
        <taxon>Entelegynae</taxon>
        <taxon>Araneoidea</taxon>
        <taxon>Araneidae</taxon>
        <taxon>Caerostris</taxon>
    </lineage>
</organism>
<dbReference type="SUPFAM" id="SSF48726">
    <property type="entry name" value="Immunoglobulin"/>
    <property type="match status" value="13"/>
</dbReference>
<evidence type="ECO:0000313" key="5">
    <source>
        <dbReference type="EMBL" id="GIY25111.1"/>
    </source>
</evidence>
<feature type="domain" description="Ig-like" evidence="4">
    <location>
        <begin position="287"/>
        <end position="389"/>
    </location>
</feature>
<feature type="domain" description="Ig-like" evidence="4">
    <location>
        <begin position="394"/>
        <end position="483"/>
    </location>
</feature>
<dbReference type="InterPro" id="IPR036179">
    <property type="entry name" value="Ig-like_dom_sf"/>
</dbReference>
<accession>A0AAV4RVZ0</accession>
<dbReference type="InterPro" id="IPR003599">
    <property type="entry name" value="Ig_sub"/>
</dbReference>
<dbReference type="Pfam" id="PF13927">
    <property type="entry name" value="Ig_3"/>
    <property type="match status" value="1"/>
</dbReference>
<gene>
    <name evidence="5" type="primary">HMCN1</name>
    <name evidence="5" type="ORF">CEXT_410561</name>
</gene>
<feature type="domain" description="Ig-like" evidence="4">
    <location>
        <begin position="96"/>
        <end position="186"/>
    </location>
</feature>
<dbReference type="GO" id="GO:0007156">
    <property type="term" value="P:homophilic cell adhesion via plasma membrane adhesion molecules"/>
    <property type="evidence" value="ECO:0007669"/>
    <property type="project" value="TreeGrafter"/>
</dbReference>
<feature type="domain" description="Ig-like" evidence="4">
    <location>
        <begin position="659"/>
        <end position="745"/>
    </location>
</feature>
<dbReference type="FunFam" id="2.60.40.10:FF:000503">
    <property type="entry name" value="Hemicentin 1"/>
    <property type="match status" value="4"/>
</dbReference>
<feature type="domain" description="Ig-like" evidence="4">
    <location>
        <begin position="565"/>
        <end position="654"/>
    </location>
</feature>
<keyword evidence="3" id="KW-0393">Immunoglobulin domain</keyword>
<evidence type="ECO:0000256" key="1">
    <source>
        <dbReference type="ARBA" id="ARBA00022729"/>
    </source>
</evidence>
<dbReference type="PROSITE" id="PS50835">
    <property type="entry name" value="IG_LIKE"/>
    <property type="match status" value="12"/>
</dbReference>
<dbReference type="CDD" id="cd00096">
    <property type="entry name" value="Ig"/>
    <property type="match status" value="9"/>
</dbReference>
<dbReference type="Pfam" id="PF07679">
    <property type="entry name" value="I-set"/>
    <property type="match status" value="9"/>
</dbReference>
<dbReference type="SMART" id="SM00408">
    <property type="entry name" value="IGc2"/>
    <property type="match status" value="11"/>
</dbReference>
<dbReference type="FunFam" id="2.60.40.10:FF:000130">
    <property type="entry name" value="Hemicentin 1"/>
    <property type="match status" value="3"/>
</dbReference>
<dbReference type="Gene3D" id="2.60.40.10">
    <property type="entry name" value="Immunoglobulins"/>
    <property type="match status" value="13"/>
</dbReference>
<dbReference type="EMBL" id="BPLR01008492">
    <property type="protein sequence ID" value="GIY25111.1"/>
    <property type="molecule type" value="Genomic_DNA"/>
</dbReference>
<dbReference type="InterPro" id="IPR013098">
    <property type="entry name" value="Ig_I-set"/>
</dbReference>
<dbReference type="InterPro" id="IPR003598">
    <property type="entry name" value="Ig_sub2"/>
</dbReference>
<dbReference type="InterPro" id="IPR013783">
    <property type="entry name" value="Ig-like_fold"/>
</dbReference>